<proteinExistence type="predicted"/>
<dbReference type="AlphaFoldDB" id="A0A238W3G1"/>
<reference evidence="2" key="1">
    <citation type="submission" date="2017-06" db="EMBL/GenBank/DDBJ databases">
        <authorList>
            <person name="Varghese N."/>
            <person name="Submissions S."/>
        </authorList>
    </citation>
    <scope>NUCLEOTIDE SEQUENCE [LARGE SCALE GENOMIC DNA]</scope>
    <source>
        <strain evidence="2">DSM 44485</strain>
    </source>
</reference>
<evidence type="ECO:0000313" key="1">
    <source>
        <dbReference type="EMBL" id="SNR41145.1"/>
    </source>
</evidence>
<keyword evidence="2" id="KW-1185">Reference proteome</keyword>
<protein>
    <submittedName>
        <fullName evidence="1">Uncharacterized protein</fullName>
    </submittedName>
</protein>
<dbReference type="EMBL" id="FZNP01000002">
    <property type="protein sequence ID" value="SNR41145.1"/>
    <property type="molecule type" value="Genomic_DNA"/>
</dbReference>
<sequence length="133" mass="15250">MLVELDRYDGVRAGLAEIDGKVHYFKILNQLDMVDEVEYYVWPASGDVAAMEREQWVIYVEWNRRYEAGEAGVDSHPGHGGIDARYDELTSLLTPHRRAPADALRLVAEWRFGPGARYRAEGIDTWVRWKAIG</sequence>
<accession>A0A238W3G1</accession>
<dbReference type="Proteomes" id="UP000198420">
    <property type="component" value="Unassembled WGS sequence"/>
</dbReference>
<evidence type="ECO:0000313" key="2">
    <source>
        <dbReference type="Proteomes" id="UP000198420"/>
    </source>
</evidence>
<gene>
    <name evidence="1" type="ORF">SAMN06265355_102684</name>
</gene>
<name>A0A238W3G1_9ACTN</name>
<organism evidence="1 2">
    <name type="scientific">Actinomadura mexicana</name>
    <dbReference type="NCBI Taxonomy" id="134959"/>
    <lineage>
        <taxon>Bacteria</taxon>
        <taxon>Bacillati</taxon>
        <taxon>Actinomycetota</taxon>
        <taxon>Actinomycetes</taxon>
        <taxon>Streptosporangiales</taxon>
        <taxon>Thermomonosporaceae</taxon>
        <taxon>Actinomadura</taxon>
    </lineage>
</organism>